<evidence type="ECO:0008006" key="4">
    <source>
        <dbReference type="Google" id="ProtNLM"/>
    </source>
</evidence>
<name>A0ABC8R202_9AQUA</name>
<reference evidence="2 3" key="1">
    <citation type="submission" date="2024-02" db="EMBL/GenBank/DDBJ databases">
        <authorList>
            <person name="Vignale AGUSTIN F."/>
            <person name="Sosa J E."/>
            <person name="Modenutti C."/>
        </authorList>
    </citation>
    <scope>NUCLEOTIDE SEQUENCE [LARGE SCALE GENOMIC DNA]</scope>
</reference>
<organism evidence="2 3">
    <name type="scientific">Ilex paraguariensis</name>
    <name type="common">yerba mate</name>
    <dbReference type="NCBI Taxonomy" id="185542"/>
    <lineage>
        <taxon>Eukaryota</taxon>
        <taxon>Viridiplantae</taxon>
        <taxon>Streptophyta</taxon>
        <taxon>Embryophyta</taxon>
        <taxon>Tracheophyta</taxon>
        <taxon>Spermatophyta</taxon>
        <taxon>Magnoliopsida</taxon>
        <taxon>eudicotyledons</taxon>
        <taxon>Gunneridae</taxon>
        <taxon>Pentapetalae</taxon>
        <taxon>asterids</taxon>
        <taxon>campanulids</taxon>
        <taxon>Aquifoliales</taxon>
        <taxon>Aquifoliaceae</taxon>
        <taxon>Ilex</taxon>
    </lineage>
</organism>
<keyword evidence="3" id="KW-1185">Reference proteome</keyword>
<proteinExistence type="predicted"/>
<comment type="caution">
    <text evidence="2">The sequence shown here is derived from an EMBL/GenBank/DDBJ whole genome shotgun (WGS) entry which is preliminary data.</text>
</comment>
<evidence type="ECO:0000256" key="1">
    <source>
        <dbReference type="SAM" id="Phobius"/>
    </source>
</evidence>
<accession>A0ABC8R202</accession>
<feature type="transmembrane region" description="Helical" evidence="1">
    <location>
        <begin position="27"/>
        <end position="47"/>
    </location>
</feature>
<protein>
    <recommendedName>
        <fullName evidence="4">Maturase K</fullName>
    </recommendedName>
</protein>
<dbReference type="EMBL" id="CAUOFW020000852">
    <property type="protein sequence ID" value="CAK9138002.1"/>
    <property type="molecule type" value="Genomic_DNA"/>
</dbReference>
<dbReference type="Proteomes" id="UP001642360">
    <property type="component" value="Unassembled WGS sequence"/>
</dbReference>
<dbReference type="AlphaFoldDB" id="A0ABC8R202"/>
<gene>
    <name evidence="2" type="ORF">ILEXP_LOCUS5065</name>
</gene>
<evidence type="ECO:0000313" key="2">
    <source>
        <dbReference type="EMBL" id="CAK9138002.1"/>
    </source>
</evidence>
<keyword evidence="1" id="KW-0472">Membrane</keyword>
<keyword evidence="1" id="KW-0812">Transmembrane</keyword>
<keyword evidence="1" id="KW-1133">Transmembrane helix</keyword>
<sequence length="101" mass="12156">MEDDNTLDHFPQLSHLLEMFRSTYLEILSLFHVFAFKDLVILIYPLVKFNHQTLIRRYSINVLELLRNGRYAGNGWSTCETANPDEDRLHCMYKYMYPNFF</sequence>
<evidence type="ECO:0000313" key="3">
    <source>
        <dbReference type="Proteomes" id="UP001642360"/>
    </source>
</evidence>